<evidence type="ECO:0000256" key="1">
    <source>
        <dbReference type="ARBA" id="ARBA00023015"/>
    </source>
</evidence>
<feature type="domain" description="Bacterioopsin transcriptional activator GAF and HTH associated" evidence="5">
    <location>
        <begin position="60"/>
        <end position="192"/>
    </location>
</feature>
<dbReference type="EMBL" id="CP058530">
    <property type="protein sequence ID" value="QLG29736.1"/>
    <property type="molecule type" value="Genomic_DNA"/>
</dbReference>
<dbReference type="SUPFAM" id="SSF88659">
    <property type="entry name" value="Sigma3 and sigma4 domains of RNA polymerase sigma factors"/>
    <property type="match status" value="1"/>
</dbReference>
<protein>
    <submittedName>
        <fullName evidence="6">Helix-turn-helix domain-containing protein</fullName>
    </submittedName>
</protein>
<keyword evidence="2" id="KW-0804">Transcription</keyword>
<dbReference type="Proteomes" id="UP000509750">
    <property type="component" value="Plasmid unnamed1"/>
</dbReference>
<dbReference type="RefSeq" id="WP_179171310.1">
    <property type="nucleotide sequence ID" value="NZ_CP058530.1"/>
</dbReference>
<dbReference type="AlphaFoldDB" id="A0A7D5KI40"/>
<evidence type="ECO:0000256" key="2">
    <source>
        <dbReference type="ARBA" id="ARBA00023163"/>
    </source>
</evidence>
<dbReference type="Gene3D" id="1.10.10.10">
    <property type="entry name" value="Winged helix-like DNA-binding domain superfamily/Winged helix DNA-binding domain"/>
    <property type="match status" value="1"/>
</dbReference>
<dbReference type="InterPro" id="IPR013324">
    <property type="entry name" value="RNA_pol_sigma_r3/r4-like"/>
</dbReference>
<feature type="compositionally biased region" description="Basic and acidic residues" evidence="3">
    <location>
        <begin position="12"/>
        <end position="29"/>
    </location>
</feature>
<dbReference type="Pfam" id="PF15915">
    <property type="entry name" value="BAT"/>
    <property type="match status" value="1"/>
</dbReference>
<dbReference type="GeneID" id="56031009"/>
<feature type="domain" description="HTH bat-type" evidence="4">
    <location>
        <begin position="197"/>
        <end position="249"/>
    </location>
</feature>
<sequence length="261" mass="28004">MDTTGVAPFDEEGARGHEFGRHADVSREGDDGDDTTTDAPPAVIVASVRLSGGPLALSESLAAISGASVQPNHHTVARDGERSLVLSIVDASVDEVEAAFAGDSTVEGFQAVQSFPDRLTYRVALAESAVLIAPTSLELGSRTVAVEGRNGEWHADFQFPDRESLVTLRAFCEANDISFTVNSLSETEYPGTVADDLSESQRETLKTAYESGYFDVPREFSQTELAEELGISTSAVSDRLRRATAQLIEERFGSLDRREGS</sequence>
<keyword evidence="6" id="KW-0614">Plasmid</keyword>
<name>A0A7D5KI40_9EURY</name>
<gene>
    <name evidence="6" type="ORF">HUG10_19210</name>
</gene>
<evidence type="ECO:0000313" key="6">
    <source>
        <dbReference type="EMBL" id="QLG29736.1"/>
    </source>
</evidence>
<keyword evidence="1" id="KW-0805">Transcription regulation</keyword>
<evidence type="ECO:0000256" key="3">
    <source>
        <dbReference type="SAM" id="MobiDB-lite"/>
    </source>
</evidence>
<evidence type="ECO:0000313" key="7">
    <source>
        <dbReference type="Proteomes" id="UP000509750"/>
    </source>
</evidence>
<proteinExistence type="predicted"/>
<geneLocation type="plasmid" evidence="6 7">
    <name>unnamed1</name>
</geneLocation>
<feature type="region of interest" description="Disordered" evidence="3">
    <location>
        <begin position="1"/>
        <end position="39"/>
    </location>
</feature>
<dbReference type="PANTHER" id="PTHR34236:SF1">
    <property type="entry name" value="DIMETHYL SULFOXIDE REDUCTASE TRANSCRIPTIONAL ACTIVATOR"/>
    <property type="match status" value="1"/>
</dbReference>
<reference evidence="6 7" key="1">
    <citation type="submission" date="2020-07" db="EMBL/GenBank/DDBJ databases">
        <title>Gai3-2, isolated from salt lake.</title>
        <authorList>
            <person name="Cui H."/>
            <person name="Shi X."/>
        </authorList>
    </citation>
    <scope>NUCLEOTIDE SEQUENCE [LARGE SCALE GENOMIC DNA]</scope>
    <source>
        <strain evidence="6 7">Gai3-2</strain>
        <plasmid evidence="6 7">unnamed1</plasmid>
    </source>
</reference>
<dbReference type="Pfam" id="PF04967">
    <property type="entry name" value="HTH_10"/>
    <property type="match status" value="1"/>
</dbReference>
<evidence type="ECO:0000259" key="5">
    <source>
        <dbReference type="Pfam" id="PF15915"/>
    </source>
</evidence>
<keyword evidence="7" id="KW-1185">Reference proteome</keyword>
<evidence type="ECO:0000259" key="4">
    <source>
        <dbReference type="Pfam" id="PF04967"/>
    </source>
</evidence>
<organism evidence="6 7">
    <name type="scientific">Halorarum halophilum</name>
    <dbReference type="NCBI Taxonomy" id="2743090"/>
    <lineage>
        <taxon>Archaea</taxon>
        <taxon>Methanobacteriati</taxon>
        <taxon>Methanobacteriota</taxon>
        <taxon>Stenosarchaea group</taxon>
        <taxon>Halobacteria</taxon>
        <taxon>Halobacteriales</taxon>
        <taxon>Haloferacaceae</taxon>
        <taxon>Halorarum</taxon>
    </lineage>
</organism>
<dbReference type="InterPro" id="IPR031803">
    <property type="entry name" value="BAT_GAF/HTH-assoc"/>
</dbReference>
<accession>A0A7D5KI40</accession>
<dbReference type="InterPro" id="IPR007050">
    <property type="entry name" value="HTH_bacterioopsin"/>
</dbReference>
<dbReference type="KEGG" id="halg:HUG10_19210"/>
<dbReference type="InterPro" id="IPR036388">
    <property type="entry name" value="WH-like_DNA-bd_sf"/>
</dbReference>
<dbReference type="OrthoDB" id="202021at2157"/>
<dbReference type="PANTHER" id="PTHR34236">
    <property type="entry name" value="DIMETHYL SULFOXIDE REDUCTASE TRANSCRIPTIONAL ACTIVATOR"/>
    <property type="match status" value="1"/>
</dbReference>